<dbReference type="PROSITE" id="PS50195">
    <property type="entry name" value="PX"/>
    <property type="match status" value="1"/>
</dbReference>
<dbReference type="SUPFAM" id="SSF103657">
    <property type="entry name" value="BAR/IMD domain-like"/>
    <property type="match status" value="1"/>
</dbReference>
<dbReference type="PANTHER" id="PTHR10555:SF170">
    <property type="entry name" value="FI18122P1"/>
    <property type="match status" value="1"/>
</dbReference>
<keyword evidence="1" id="KW-0175">Coiled coil</keyword>
<evidence type="ECO:0000259" key="3">
    <source>
        <dbReference type="PROSITE" id="PS50195"/>
    </source>
</evidence>
<dbReference type="InterPro" id="IPR001683">
    <property type="entry name" value="PX_dom"/>
</dbReference>
<feature type="coiled-coil region" evidence="1">
    <location>
        <begin position="316"/>
        <end position="343"/>
    </location>
</feature>
<dbReference type="Pfam" id="PF00787">
    <property type="entry name" value="PX"/>
    <property type="match status" value="1"/>
</dbReference>
<dbReference type="SUPFAM" id="SSF64268">
    <property type="entry name" value="PX domain"/>
    <property type="match status" value="1"/>
</dbReference>
<dbReference type="InterPro" id="IPR027267">
    <property type="entry name" value="AH/BAR_dom_sf"/>
</dbReference>
<dbReference type="RefSeq" id="XP_027366115.1">
    <property type="nucleotide sequence ID" value="XM_027510314.1"/>
</dbReference>
<sequence length="401" mass="45953">MEQQRTLSGSSQSPRSPSSSQPFLSVSVTDPVKLGNGVQAYISYRVITKTNFPEYQGPEKIVIRRYSDFVWLRDRLFEKYKGIFIPPLPEKSAVEKFRFSAEFIEMRRQALDIFVNRIASHHELQQSEDLKLFLQAEEETMERLRSQETGIFKKKPADLMQILKDVQSKVSDVVLGKEKPVEESDPEYEKLKHYIFELENHLAEAQKHAYRLVKRHRELGQSLSDFGKAVKLLGASEGNALGKAFSELGMKSEILSAKLQKEAHQLLMNFEEPLKDYVRAVQSIKATIAERANAFRRQCELAETMKLKEINLDKLMLTRSDKVAEAEHEYKELKAESEQATKTFETIVKLMNEEIGRFQEQKTLDMGIAFHEFAKGQARLANGIADAWRSLLPKLEACSSS</sequence>
<reference evidence="5" key="2">
    <citation type="submission" date="2025-08" db="UniProtKB">
        <authorList>
            <consortium name="RefSeq"/>
        </authorList>
    </citation>
    <scope>IDENTIFICATION</scope>
    <source>
        <tissue evidence="5">Young leaves</tissue>
    </source>
</reference>
<proteinExistence type="predicted"/>
<dbReference type="FunFam" id="1.20.1270.60:FF:000044">
    <property type="entry name" value="Sorting nexin 1"/>
    <property type="match status" value="1"/>
</dbReference>
<dbReference type="FunFam" id="3.30.1520.10:FF:000028">
    <property type="entry name" value="sorting nexin 1 isoform X2"/>
    <property type="match status" value="1"/>
</dbReference>
<feature type="region of interest" description="Disordered" evidence="2">
    <location>
        <begin position="1"/>
        <end position="23"/>
    </location>
</feature>
<dbReference type="GO" id="GO:0035091">
    <property type="term" value="F:phosphatidylinositol binding"/>
    <property type="evidence" value="ECO:0007669"/>
    <property type="project" value="InterPro"/>
</dbReference>
<name>A0A8B8MC18_ABRPR</name>
<dbReference type="PANTHER" id="PTHR10555">
    <property type="entry name" value="SORTING NEXIN"/>
    <property type="match status" value="1"/>
</dbReference>
<dbReference type="SMART" id="SM00312">
    <property type="entry name" value="PX"/>
    <property type="match status" value="1"/>
</dbReference>
<keyword evidence="4" id="KW-1185">Reference proteome</keyword>
<reference evidence="4" key="1">
    <citation type="journal article" date="2019" name="Toxins">
        <title>Detection of Abrin-Like and Prepropulchellin-Like Toxin Genes and Transcripts Using Whole Genome Sequencing and Full-Length Transcript Sequencing of Abrus precatorius.</title>
        <authorList>
            <person name="Hovde B.T."/>
            <person name="Daligault H.E."/>
            <person name="Hanschen E.R."/>
            <person name="Kunde Y.A."/>
            <person name="Johnson M.B."/>
            <person name="Starkenburg S.R."/>
            <person name="Johnson S.L."/>
        </authorList>
    </citation>
    <scope>NUCLEOTIDE SEQUENCE [LARGE SCALE GENOMIC DNA]</scope>
</reference>
<dbReference type="InterPro" id="IPR036871">
    <property type="entry name" value="PX_dom_sf"/>
</dbReference>
<dbReference type="Proteomes" id="UP000694853">
    <property type="component" value="Unplaced"/>
</dbReference>
<dbReference type="GO" id="GO:0005768">
    <property type="term" value="C:endosome"/>
    <property type="evidence" value="ECO:0007669"/>
    <property type="project" value="UniProtKB-ARBA"/>
</dbReference>
<evidence type="ECO:0000313" key="5">
    <source>
        <dbReference type="RefSeq" id="XP_027366115.1"/>
    </source>
</evidence>
<dbReference type="Pfam" id="PF09325">
    <property type="entry name" value="Vps5"/>
    <property type="match status" value="1"/>
</dbReference>
<evidence type="ECO:0000256" key="1">
    <source>
        <dbReference type="SAM" id="Coils"/>
    </source>
</evidence>
<protein>
    <submittedName>
        <fullName evidence="5">Sorting nexin 1 isoform X2</fullName>
    </submittedName>
</protein>
<evidence type="ECO:0000256" key="2">
    <source>
        <dbReference type="SAM" id="MobiDB-lite"/>
    </source>
</evidence>
<dbReference type="Gene3D" id="1.20.1270.60">
    <property type="entry name" value="Arfaptin homology (AH) domain/BAR domain"/>
    <property type="match status" value="1"/>
</dbReference>
<dbReference type="CDD" id="cd06859">
    <property type="entry name" value="PX_SNX1_2_like"/>
    <property type="match status" value="1"/>
</dbReference>
<dbReference type="InterPro" id="IPR015404">
    <property type="entry name" value="Vps5_C"/>
</dbReference>
<dbReference type="Gene3D" id="3.30.1520.10">
    <property type="entry name" value="Phox-like domain"/>
    <property type="match status" value="1"/>
</dbReference>
<dbReference type="GeneID" id="113872619"/>
<gene>
    <name evidence="5" type="primary">LOC113872619</name>
</gene>
<accession>A0A8B8MC18</accession>
<evidence type="ECO:0000313" key="4">
    <source>
        <dbReference type="Proteomes" id="UP000694853"/>
    </source>
</evidence>
<dbReference type="CDD" id="cd07596">
    <property type="entry name" value="BAR_SNX"/>
    <property type="match status" value="1"/>
</dbReference>
<feature type="domain" description="PX" evidence="3">
    <location>
        <begin position="22"/>
        <end position="141"/>
    </location>
</feature>
<organism evidence="4 5">
    <name type="scientific">Abrus precatorius</name>
    <name type="common">Indian licorice</name>
    <name type="synonym">Glycine abrus</name>
    <dbReference type="NCBI Taxonomy" id="3816"/>
    <lineage>
        <taxon>Eukaryota</taxon>
        <taxon>Viridiplantae</taxon>
        <taxon>Streptophyta</taxon>
        <taxon>Embryophyta</taxon>
        <taxon>Tracheophyta</taxon>
        <taxon>Spermatophyta</taxon>
        <taxon>Magnoliopsida</taxon>
        <taxon>eudicotyledons</taxon>
        <taxon>Gunneridae</taxon>
        <taxon>Pentapetalae</taxon>
        <taxon>rosids</taxon>
        <taxon>fabids</taxon>
        <taxon>Fabales</taxon>
        <taxon>Fabaceae</taxon>
        <taxon>Papilionoideae</taxon>
        <taxon>50 kb inversion clade</taxon>
        <taxon>NPAAA clade</taxon>
        <taxon>indigoferoid/millettioid clade</taxon>
        <taxon>Abreae</taxon>
        <taxon>Abrus</taxon>
    </lineage>
</organism>
<dbReference type="GO" id="GO:0016020">
    <property type="term" value="C:membrane"/>
    <property type="evidence" value="ECO:0007669"/>
    <property type="project" value="UniProtKB-ARBA"/>
</dbReference>
<dbReference type="AlphaFoldDB" id="A0A8B8MC18"/>